<dbReference type="STRING" id="1157962.A0A250XPE8"/>
<dbReference type="Gene3D" id="1.25.10.10">
    <property type="entry name" value="Leucine-rich Repeat Variant"/>
    <property type="match status" value="1"/>
</dbReference>
<feature type="compositionally biased region" description="Acidic residues" evidence="7">
    <location>
        <begin position="359"/>
        <end position="371"/>
    </location>
</feature>
<feature type="compositionally biased region" description="Basic and acidic residues" evidence="7">
    <location>
        <begin position="336"/>
        <end position="355"/>
    </location>
</feature>
<feature type="region of interest" description="Disordered" evidence="7">
    <location>
        <begin position="326"/>
        <end position="374"/>
    </location>
</feature>
<dbReference type="GO" id="GO:0005737">
    <property type="term" value="C:cytoplasm"/>
    <property type="evidence" value="ECO:0007669"/>
    <property type="project" value="UniProtKB-SubCell"/>
</dbReference>
<dbReference type="InterPro" id="IPR011989">
    <property type="entry name" value="ARM-like"/>
</dbReference>
<evidence type="ECO:0000256" key="2">
    <source>
        <dbReference type="ARBA" id="ARBA00022448"/>
    </source>
</evidence>
<evidence type="ECO:0000259" key="8">
    <source>
        <dbReference type="PROSITE" id="PS50166"/>
    </source>
</evidence>
<dbReference type="OrthoDB" id="951172at2759"/>
<evidence type="ECO:0000313" key="10">
    <source>
        <dbReference type="Proteomes" id="UP000232323"/>
    </source>
</evidence>
<feature type="domain" description="Importin N-terminal" evidence="8">
    <location>
        <begin position="30"/>
        <end position="98"/>
    </location>
</feature>
<dbReference type="Proteomes" id="UP000232323">
    <property type="component" value="Unassembled WGS sequence"/>
</dbReference>
<keyword evidence="2" id="KW-0813">Transport</keyword>
<reference evidence="9 10" key="1">
    <citation type="submission" date="2017-08" db="EMBL/GenBank/DDBJ databases">
        <title>Acidophilic green algal genome provides insights into adaptation to an acidic environment.</title>
        <authorList>
            <person name="Hirooka S."/>
            <person name="Hirose Y."/>
            <person name="Kanesaki Y."/>
            <person name="Higuchi S."/>
            <person name="Fujiwara T."/>
            <person name="Onuma R."/>
            <person name="Era A."/>
            <person name="Ohbayashi R."/>
            <person name="Uzuka A."/>
            <person name="Nozaki H."/>
            <person name="Yoshikawa H."/>
            <person name="Miyagishima S.Y."/>
        </authorList>
    </citation>
    <scope>NUCLEOTIDE SEQUENCE [LARGE SCALE GENOMIC DNA]</scope>
    <source>
        <strain evidence="9 10">NIES-2499</strain>
    </source>
</reference>
<evidence type="ECO:0000256" key="7">
    <source>
        <dbReference type="SAM" id="MobiDB-lite"/>
    </source>
</evidence>
<evidence type="ECO:0000256" key="4">
    <source>
        <dbReference type="ARBA" id="ARBA00022737"/>
    </source>
</evidence>
<evidence type="ECO:0000256" key="5">
    <source>
        <dbReference type="ARBA" id="ARBA00022927"/>
    </source>
</evidence>
<dbReference type="InterPro" id="IPR021133">
    <property type="entry name" value="HEAT_type_2"/>
</dbReference>
<name>A0A250XPE8_9CHLO</name>
<dbReference type="PROSITE" id="PS50166">
    <property type="entry name" value="IMPORTIN_B_NT"/>
    <property type="match status" value="1"/>
</dbReference>
<keyword evidence="4" id="KW-0677">Repeat</keyword>
<feature type="repeat" description="HEAT" evidence="6">
    <location>
        <begin position="401"/>
        <end position="439"/>
    </location>
</feature>
<dbReference type="PANTHER" id="PTHR10527">
    <property type="entry name" value="IMPORTIN BETA"/>
    <property type="match status" value="1"/>
</dbReference>
<evidence type="ECO:0000256" key="3">
    <source>
        <dbReference type="ARBA" id="ARBA00022490"/>
    </source>
</evidence>
<evidence type="ECO:0000256" key="1">
    <source>
        <dbReference type="ARBA" id="ARBA00004496"/>
    </source>
</evidence>
<evidence type="ECO:0000256" key="6">
    <source>
        <dbReference type="PROSITE-ProRule" id="PRU00103"/>
    </source>
</evidence>
<dbReference type="Pfam" id="PF13513">
    <property type="entry name" value="HEAT_EZ"/>
    <property type="match status" value="1"/>
</dbReference>
<dbReference type="SUPFAM" id="SSF48371">
    <property type="entry name" value="ARM repeat"/>
    <property type="match status" value="1"/>
</dbReference>
<dbReference type="GO" id="GO:0006606">
    <property type="term" value="P:protein import into nucleus"/>
    <property type="evidence" value="ECO:0007669"/>
    <property type="project" value="InterPro"/>
</dbReference>
<gene>
    <name evidence="9" type="ORF">CEUSTIGMA_g12240.t1</name>
</gene>
<keyword evidence="3" id="KW-0963">Cytoplasm</keyword>
<keyword evidence="10" id="KW-1185">Reference proteome</keyword>
<keyword evidence="5" id="KW-0653">Protein transport</keyword>
<dbReference type="EMBL" id="BEGY01000136">
    <property type="protein sequence ID" value="GAX84819.1"/>
    <property type="molecule type" value="Genomic_DNA"/>
</dbReference>
<comment type="subcellular location">
    <subcellularLocation>
        <location evidence="1">Cytoplasm</location>
    </subcellularLocation>
</comment>
<sequence>MTWEPQQAGLLQLACLLSEFQKPGSNQSLILNQLDQYKAIPDFNNYLAFIFARGEQLEIEVRQGAGLLLKNNLKLQYASLQSEYQTYIKELLLILIAHPSKPLRQTCGSIATVVVGAGGLSAWPQLVASLSSCMQSDNETACEGALSTLYKIIEDHPTQLNESLSGLPVNSKGQQPCAHELLVELLLKLMPSSSVDIRTKAVSALNLLTREMPVALLDKLDVYLQGLFALAHDNANTVRKEVCSGLVQLLAIQPDRLSPYLYQVIEYMLASNEHADQEVALESCEFWSCFCDAELEPELLRPFLPRLIPMLMKNMVFDEYDEEVQDAEAAEANPTKQDKDSELKPFSATDRDHSVAAEGDAEDGDGDNDEEGISKWNLRRSSAAGLDRLSTVFKDDLLPILLPIVEQRLQDPNWRARESAVLALGAIAEGCQQGLMPYLSGIINMMLPMLRDPRPMVRIITCWSLTRYSHWVLIGASPPSTSASSASASPLPATTLPSVIQGLLKCVQDHNKFVQQAACSGVANLTDHTMSDDKTELLHPFLQTILGTLGAASASFSRRNMRLLFDVLTTLSEAVGRAMASPDLLPAYMGPLFVRFQAYDLNDKDVLPLMDCFASLLPMLGEAVQPYAVIMFEKCMSMAKFQLDLRHQASATTSGLPGKEEFDANALCCSLDMLCGLCEALGPGISTLAAPSQIAQLVCQCCRDEKSSVRQSAFALMGDLARSSPAVLQGVLNDLVTSALAILNPQLMNQDNIKSCNNACWALGELAMKLQPDVLKQSGLAARIAECTAGILIFGGRLTRSILENSAITLGRVAMMCPEQVAPHLPHFCAQWCGALRNIRDDKEKEDAFFGLCSVIRLNPEPAMRCFAAVAAAVVSWRRVQCEGLMNSLAQVVQGLKQGLAANGQWPAVVSSLDNAISAKLSAMCQI</sequence>
<evidence type="ECO:0000313" key="9">
    <source>
        <dbReference type="EMBL" id="GAX84819.1"/>
    </source>
</evidence>
<comment type="caution">
    <text evidence="9">The sequence shown here is derived from an EMBL/GenBank/DDBJ whole genome shotgun (WGS) entry which is preliminary data.</text>
</comment>
<dbReference type="InterPro" id="IPR040122">
    <property type="entry name" value="Importin_beta"/>
</dbReference>
<dbReference type="AlphaFoldDB" id="A0A250XPE8"/>
<dbReference type="PROSITE" id="PS50077">
    <property type="entry name" value="HEAT_REPEAT"/>
    <property type="match status" value="1"/>
</dbReference>
<dbReference type="GO" id="GO:0031267">
    <property type="term" value="F:small GTPase binding"/>
    <property type="evidence" value="ECO:0007669"/>
    <property type="project" value="InterPro"/>
</dbReference>
<dbReference type="InterPro" id="IPR016024">
    <property type="entry name" value="ARM-type_fold"/>
</dbReference>
<organism evidence="9 10">
    <name type="scientific">Chlamydomonas eustigma</name>
    <dbReference type="NCBI Taxonomy" id="1157962"/>
    <lineage>
        <taxon>Eukaryota</taxon>
        <taxon>Viridiplantae</taxon>
        <taxon>Chlorophyta</taxon>
        <taxon>core chlorophytes</taxon>
        <taxon>Chlorophyceae</taxon>
        <taxon>CS clade</taxon>
        <taxon>Chlamydomonadales</taxon>
        <taxon>Chlamydomonadaceae</taxon>
        <taxon>Chlamydomonas</taxon>
    </lineage>
</organism>
<dbReference type="Pfam" id="PF03810">
    <property type="entry name" value="IBN_N"/>
    <property type="match status" value="1"/>
</dbReference>
<accession>A0A250XPE8</accession>
<proteinExistence type="predicted"/>
<dbReference type="InterPro" id="IPR001494">
    <property type="entry name" value="Importin-beta_N"/>
</dbReference>
<protein>
    <recommendedName>
        <fullName evidence="8">Importin N-terminal domain-containing protein</fullName>
    </recommendedName>
</protein>